<reference evidence="2 3" key="1">
    <citation type="journal article" date="2020" name="Nature">
        <title>Six reference-quality genomes reveal evolution of bat adaptations.</title>
        <authorList>
            <person name="Jebb D."/>
            <person name="Huang Z."/>
            <person name="Pippel M."/>
            <person name="Hughes G.M."/>
            <person name="Lavrichenko K."/>
            <person name="Devanna P."/>
            <person name="Winkler S."/>
            <person name="Jermiin L.S."/>
            <person name="Skirmuntt E.C."/>
            <person name="Katzourakis A."/>
            <person name="Burkitt-Gray L."/>
            <person name="Ray D.A."/>
            <person name="Sullivan K.A.M."/>
            <person name="Roscito J.G."/>
            <person name="Kirilenko B.M."/>
            <person name="Davalos L.M."/>
            <person name="Corthals A.P."/>
            <person name="Power M.L."/>
            <person name="Jones G."/>
            <person name="Ransome R.D."/>
            <person name="Dechmann D.K.N."/>
            <person name="Locatelli A.G."/>
            <person name="Puechmaille S.J."/>
            <person name="Fedrigo O."/>
            <person name="Jarvis E.D."/>
            <person name="Hiller M."/>
            <person name="Vernes S.C."/>
            <person name="Myers E.W."/>
            <person name="Teeling E.C."/>
        </authorList>
    </citation>
    <scope>NUCLEOTIDE SEQUENCE [LARGE SCALE GENOMIC DNA]</scope>
    <source>
        <strain evidence="2">MRouAeg1</strain>
        <tissue evidence="2">Muscle</tissue>
    </source>
</reference>
<dbReference type="AlphaFoldDB" id="A0A7J8JH78"/>
<sequence>MIVTALRLVVPNTHHVICPRLRGSGVLSGDSSVSCAVGRDHSLGCIQQLPGWAGRFWKASLTGLASGCASSWLLLLAGQLENPLSTAVSGELASQRVNGTSGRLARPRPGVTQHHFCHITGSETVPGPAQTQGREEETPASIAEWQGHRTEEPVRWRPTVTVSGSKSTFRLPAGPGDPASCLTEQPFSARERDAWRAPAPGRVPPRGWSPISSESFIPWVPSQVPK</sequence>
<evidence type="ECO:0000256" key="1">
    <source>
        <dbReference type="SAM" id="MobiDB-lite"/>
    </source>
</evidence>
<organism evidence="2 3">
    <name type="scientific">Rousettus aegyptiacus</name>
    <name type="common">Egyptian fruit bat</name>
    <name type="synonym">Pteropus aegyptiacus</name>
    <dbReference type="NCBI Taxonomy" id="9407"/>
    <lineage>
        <taxon>Eukaryota</taxon>
        <taxon>Metazoa</taxon>
        <taxon>Chordata</taxon>
        <taxon>Craniata</taxon>
        <taxon>Vertebrata</taxon>
        <taxon>Euteleostomi</taxon>
        <taxon>Mammalia</taxon>
        <taxon>Eutheria</taxon>
        <taxon>Laurasiatheria</taxon>
        <taxon>Chiroptera</taxon>
        <taxon>Yinpterochiroptera</taxon>
        <taxon>Pteropodoidea</taxon>
        <taxon>Pteropodidae</taxon>
        <taxon>Rousettinae</taxon>
        <taxon>Rousettus</taxon>
    </lineage>
</organism>
<dbReference type="Proteomes" id="UP000593571">
    <property type="component" value="Unassembled WGS sequence"/>
</dbReference>
<comment type="caution">
    <text evidence="2">The sequence shown here is derived from an EMBL/GenBank/DDBJ whole genome shotgun (WGS) entry which is preliminary data.</text>
</comment>
<gene>
    <name evidence="2" type="ORF">HJG63_010082</name>
</gene>
<name>A0A7J8JH78_ROUAE</name>
<proteinExistence type="predicted"/>
<accession>A0A7J8JH78</accession>
<keyword evidence="3" id="KW-1185">Reference proteome</keyword>
<feature type="region of interest" description="Disordered" evidence="1">
    <location>
        <begin position="161"/>
        <end position="226"/>
    </location>
</feature>
<evidence type="ECO:0000313" key="3">
    <source>
        <dbReference type="Proteomes" id="UP000593571"/>
    </source>
</evidence>
<feature type="compositionally biased region" description="Low complexity" evidence="1">
    <location>
        <begin position="196"/>
        <end position="208"/>
    </location>
</feature>
<protein>
    <submittedName>
        <fullName evidence="2">Uncharacterized protein</fullName>
    </submittedName>
</protein>
<dbReference type="EMBL" id="JACASE010000002">
    <property type="protein sequence ID" value="KAF6495675.1"/>
    <property type="molecule type" value="Genomic_DNA"/>
</dbReference>
<evidence type="ECO:0000313" key="2">
    <source>
        <dbReference type="EMBL" id="KAF6495675.1"/>
    </source>
</evidence>